<gene>
    <name evidence="1" type="ORF">AFM12_15075</name>
</gene>
<keyword evidence="2" id="KW-1185">Reference proteome</keyword>
<accession>A0A0P7BRX6</accession>
<proteinExistence type="predicted"/>
<dbReference type="STRING" id="1605367.AFM12_15075"/>
<organism evidence="1 2">
    <name type="scientific">Jiulongibacter sediminis</name>
    <dbReference type="NCBI Taxonomy" id="1605367"/>
    <lineage>
        <taxon>Bacteria</taxon>
        <taxon>Pseudomonadati</taxon>
        <taxon>Bacteroidota</taxon>
        <taxon>Cytophagia</taxon>
        <taxon>Cytophagales</taxon>
        <taxon>Leadbetterellaceae</taxon>
        <taxon>Jiulongibacter</taxon>
    </lineage>
</organism>
<dbReference type="EMBL" id="LGTQ01000012">
    <property type="protein sequence ID" value="KPM47139.1"/>
    <property type="molecule type" value="Genomic_DNA"/>
</dbReference>
<sequence>MRLCLKGSFFQRNSILKVAVSGFGTATFLWPYLVVCPVPLTQFYVLSFHKPVKNRLLLYEARSMTLYY</sequence>
<name>A0A0P7BRX6_9BACT</name>
<dbReference type="AlphaFoldDB" id="A0A0P7BRX6"/>
<reference evidence="1 2" key="1">
    <citation type="submission" date="2015-07" db="EMBL/GenBank/DDBJ databases">
        <title>The draft genome sequence of Leadbetterella sp. JN14-9.</title>
        <authorList>
            <person name="Liu Y."/>
            <person name="Du J."/>
            <person name="Shao Z."/>
        </authorList>
    </citation>
    <scope>NUCLEOTIDE SEQUENCE [LARGE SCALE GENOMIC DNA]</scope>
    <source>
        <strain evidence="1 2">JN14-9</strain>
    </source>
</reference>
<evidence type="ECO:0000313" key="2">
    <source>
        <dbReference type="Proteomes" id="UP000050454"/>
    </source>
</evidence>
<protein>
    <submittedName>
        <fullName evidence="1">Uncharacterized protein</fullName>
    </submittedName>
</protein>
<comment type="caution">
    <text evidence="1">The sequence shown here is derived from an EMBL/GenBank/DDBJ whole genome shotgun (WGS) entry which is preliminary data.</text>
</comment>
<evidence type="ECO:0000313" key="1">
    <source>
        <dbReference type="EMBL" id="KPM47139.1"/>
    </source>
</evidence>
<dbReference type="Proteomes" id="UP000050454">
    <property type="component" value="Unassembled WGS sequence"/>
</dbReference>